<evidence type="ECO:0000313" key="2">
    <source>
        <dbReference type="Proteomes" id="UP000610760"/>
    </source>
</evidence>
<accession>A0A926I5V9</accession>
<sequence>MKTTFIDQLEAACSVCSSDYAMEMRKNSPEYKQKDADYSQLMKKIGKYLPEERESLIFRFEEVSNWLRSFDEDCTYRQGFFDCVSLLRWIGLLENRPALP</sequence>
<evidence type="ECO:0000313" key="1">
    <source>
        <dbReference type="EMBL" id="MBC8559290.1"/>
    </source>
</evidence>
<dbReference type="AlphaFoldDB" id="A0A926I5V9"/>
<dbReference type="Proteomes" id="UP000610760">
    <property type="component" value="Unassembled WGS sequence"/>
</dbReference>
<reference evidence="1" key="1">
    <citation type="submission" date="2020-08" db="EMBL/GenBank/DDBJ databases">
        <title>Genome public.</title>
        <authorList>
            <person name="Liu C."/>
            <person name="Sun Q."/>
        </authorList>
    </citation>
    <scope>NUCLEOTIDE SEQUENCE</scope>
    <source>
        <strain evidence="1">NSJ-33</strain>
    </source>
</reference>
<gene>
    <name evidence="1" type="ORF">H8710_04310</name>
</gene>
<protein>
    <submittedName>
        <fullName evidence="1">Uncharacterized protein</fullName>
    </submittedName>
</protein>
<organism evidence="1 2">
    <name type="scientific">Fumia xinanensis</name>
    <dbReference type="NCBI Taxonomy" id="2763659"/>
    <lineage>
        <taxon>Bacteria</taxon>
        <taxon>Bacillati</taxon>
        <taxon>Bacillota</taxon>
        <taxon>Clostridia</taxon>
        <taxon>Eubacteriales</taxon>
        <taxon>Oscillospiraceae</taxon>
        <taxon>Fumia</taxon>
    </lineage>
</organism>
<dbReference type="EMBL" id="JACRSV010000001">
    <property type="protein sequence ID" value="MBC8559290.1"/>
    <property type="molecule type" value="Genomic_DNA"/>
</dbReference>
<dbReference type="RefSeq" id="WP_249294192.1">
    <property type="nucleotide sequence ID" value="NZ_JACRSV010000001.1"/>
</dbReference>
<keyword evidence="2" id="KW-1185">Reference proteome</keyword>
<proteinExistence type="predicted"/>
<comment type="caution">
    <text evidence="1">The sequence shown here is derived from an EMBL/GenBank/DDBJ whole genome shotgun (WGS) entry which is preliminary data.</text>
</comment>
<name>A0A926I5V9_9FIRM</name>